<feature type="domain" description="DNA/RNA-binding protein Kin17 WH-like" evidence="2">
    <location>
        <begin position="52"/>
        <end position="196"/>
    </location>
</feature>
<dbReference type="PANTHER" id="PTHR12805">
    <property type="entry name" value="KIN17 KIN, ANTIGENIC DETERMINANT OF RECA PROTEIN HOMOLOG"/>
    <property type="match status" value="1"/>
</dbReference>
<dbReference type="STRING" id="691883.A0A058Z9B5"/>
<gene>
    <name evidence="3" type="ORF">H696_03569</name>
</gene>
<dbReference type="SMART" id="SM01253">
    <property type="entry name" value="Kin17_mid"/>
    <property type="match status" value="1"/>
</dbReference>
<dbReference type="eggNOG" id="KOG2837">
    <property type="taxonomic scope" value="Eukaryota"/>
</dbReference>
<dbReference type="EMBL" id="KB932205">
    <property type="protein sequence ID" value="KCV70107.1"/>
    <property type="molecule type" value="Genomic_DNA"/>
</dbReference>
<dbReference type="Gene3D" id="1.10.10.2030">
    <property type="entry name" value="DNA/RNA-binding protein Kin17, conserved domain"/>
    <property type="match status" value="1"/>
</dbReference>
<proteinExistence type="predicted"/>
<feature type="region of interest" description="Disordered" evidence="1">
    <location>
        <begin position="229"/>
        <end position="530"/>
    </location>
</feature>
<dbReference type="InterPro" id="IPR056767">
    <property type="entry name" value="C2H2-Znf_KIN17"/>
</dbReference>
<dbReference type="Pfam" id="PF25095">
    <property type="entry name" value="C2H2-zf_KIN17"/>
    <property type="match status" value="1"/>
</dbReference>
<feature type="compositionally biased region" description="Low complexity" evidence="1">
    <location>
        <begin position="281"/>
        <end position="295"/>
    </location>
</feature>
<evidence type="ECO:0000259" key="2">
    <source>
        <dbReference type="SMART" id="SM01253"/>
    </source>
</evidence>
<dbReference type="SUPFAM" id="SSF57667">
    <property type="entry name" value="beta-beta-alpha zinc fingers"/>
    <property type="match status" value="1"/>
</dbReference>
<name>A0A058Z9B5_FONAL</name>
<keyword evidence="4" id="KW-1185">Reference proteome</keyword>
<dbReference type="GO" id="GO:0006260">
    <property type="term" value="P:DNA replication"/>
    <property type="evidence" value="ECO:0007669"/>
    <property type="project" value="TreeGrafter"/>
</dbReference>
<feature type="compositionally biased region" description="Low complexity" evidence="1">
    <location>
        <begin position="234"/>
        <end position="247"/>
    </location>
</feature>
<feature type="compositionally biased region" description="Acidic residues" evidence="1">
    <location>
        <begin position="258"/>
        <end position="269"/>
    </location>
</feature>
<dbReference type="Proteomes" id="UP000030693">
    <property type="component" value="Unassembled WGS sequence"/>
</dbReference>
<dbReference type="RefSeq" id="XP_009495713.1">
    <property type="nucleotide sequence ID" value="XM_009497438.1"/>
</dbReference>
<dbReference type="GO" id="GO:0006974">
    <property type="term" value="P:DNA damage response"/>
    <property type="evidence" value="ECO:0007669"/>
    <property type="project" value="TreeGrafter"/>
</dbReference>
<feature type="compositionally biased region" description="Basic and acidic residues" evidence="1">
    <location>
        <begin position="495"/>
        <end position="505"/>
    </location>
</feature>
<dbReference type="InterPro" id="IPR036236">
    <property type="entry name" value="Znf_C2H2_sf"/>
</dbReference>
<protein>
    <recommendedName>
        <fullName evidence="2">DNA/RNA-binding protein Kin17 WH-like domain-containing protein</fullName>
    </recommendedName>
</protein>
<dbReference type="OMA" id="WYLEWID"/>
<feature type="compositionally biased region" description="Basic and acidic residues" evidence="1">
    <location>
        <begin position="512"/>
        <end position="526"/>
    </location>
</feature>
<evidence type="ECO:0000313" key="3">
    <source>
        <dbReference type="EMBL" id="KCV70107.1"/>
    </source>
</evidence>
<dbReference type="OrthoDB" id="10266249at2759"/>
<dbReference type="InterPro" id="IPR037321">
    <property type="entry name" value="KIN17-like"/>
</dbReference>
<dbReference type="InterPro" id="IPR038254">
    <property type="entry name" value="KIN17_WH-like_sf"/>
</dbReference>
<dbReference type="AlphaFoldDB" id="A0A058Z9B5"/>
<dbReference type="InterPro" id="IPR019447">
    <property type="entry name" value="DNA/RNA-bd_Kin17_WH-like_dom"/>
</dbReference>
<accession>A0A058Z9B5</accession>
<dbReference type="GeneID" id="20528294"/>
<dbReference type="PANTHER" id="PTHR12805:SF0">
    <property type="entry name" value="DNA_RNA-BINDING PROTEIN KIN17"/>
    <property type="match status" value="1"/>
</dbReference>
<feature type="compositionally biased region" description="Basic and acidic residues" evidence="1">
    <location>
        <begin position="304"/>
        <end position="475"/>
    </location>
</feature>
<organism evidence="3">
    <name type="scientific">Fonticula alba</name>
    <name type="common">Slime mold</name>
    <dbReference type="NCBI Taxonomy" id="691883"/>
    <lineage>
        <taxon>Eukaryota</taxon>
        <taxon>Rotosphaerida</taxon>
        <taxon>Fonticulaceae</taxon>
        <taxon>Fonticula</taxon>
    </lineage>
</organism>
<sequence length="663" mass="75016">MSHKHKTEAKTVSERMKFHGLKKLKWWCQLCEKQCYSDYGFEDHSRSEGHSRMVMLFQQNPSKYIQRFSDEFQESFIDILRTRYGTNRVNANRVYQEFIASDKKHVHMNATRWTTLSDFCQYLGREAVCRVEPGDENEPHGTWYLEWIDRDPLRMRLEKEAEMHAQRRAQAESNRRRDALAAAERARQAAIQAAIDAGQDPAELEVRPTDLAWTDEHQEALASQLQLGTEAPAEDAAATVADAAASGRARRALLHSDSEDDGPEEEDDRDPYGLDGPGDLAAASAFSSGPGFVAAPLPRGPGSGHDRSLDRGRSTGRGPELDRGRRPDRDRDLGRHPDFDRRGRSPDRRGRSPDRRGRSPDRRGRSPDRRGRSPDRRGRSPDRRGRSPDRRGRSPDRRGRSPDRRGQSPDRRGRSPDRRGRSPDRRGRSPDRRGRSPDRRDRTLAHRSRSPDRRRSRSPDRRRSRSPDRRRSRSPDHRRRDRSADRQRSPAGRGRSLERHRSRSPDHRRRDRSPGRRDRIFEHDRQAGGLGTASIYPAGLPADAWLAPGLLVSVRPDVAELPKHLQGARGRVVEVFDQFGAVLETLPAEGASGRPTILRLDQDDLRPARPGPDTRRAAVLAGPHRGVVARIERVTGDTAAILLPGTGEVAPVTVPLTALCRLA</sequence>
<dbReference type="Pfam" id="PF10357">
    <property type="entry name" value="WH_KIN17"/>
    <property type="match status" value="1"/>
</dbReference>
<dbReference type="GO" id="GO:0005634">
    <property type="term" value="C:nucleus"/>
    <property type="evidence" value="ECO:0007669"/>
    <property type="project" value="TreeGrafter"/>
</dbReference>
<evidence type="ECO:0000256" key="1">
    <source>
        <dbReference type="SAM" id="MobiDB-lite"/>
    </source>
</evidence>
<reference evidence="3" key="1">
    <citation type="submission" date="2013-04" db="EMBL/GenBank/DDBJ databases">
        <title>The Genome Sequence of Fonticula alba ATCC 38817.</title>
        <authorList>
            <consortium name="The Broad Institute Genomics Platform"/>
            <person name="Russ C."/>
            <person name="Cuomo C."/>
            <person name="Burger G."/>
            <person name="Gray M.W."/>
            <person name="Holland P.W.H."/>
            <person name="King N."/>
            <person name="Lang F.B.F."/>
            <person name="Roger A.J."/>
            <person name="Ruiz-Trillo I."/>
            <person name="Brown M."/>
            <person name="Walker B."/>
            <person name="Young S."/>
            <person name="Zeng Q."/>
            <person name="Gargeya S."/>
            <person name="Fitzgerald M."/>
            <person name="Haas B."/>
            <person name="Abouelleil A."/>
            <person name="Allen A.W."/>
            <person name="Alvarado L."/>
            <person name="Arachchi H.M."/>
            <person name="Berlin A.M."/>
            <person name="Chapman S.B."/>
            <person name="Gainer-Dewar J."/>
            <person name="Goldberg J."/>
            <person name="Griggs A."/>
            <person name="Gujja S."/>
            <person name="Hansen M."/>
            <person name="Howarth C."/>
            <person name="Imamovic A."/>
            <person name="Ireland A."/>
            <person name="Larimer J."/>
            <person name="McCowan C."/>
            <person name="Murphy C."/>
            <person name="Pearson M."/>
            <person name="Poon T.W."/>
            <person name="Priest M."/>
            <person name="Roberts A."/>
            <person name="Saif S."/>
            <person name="Shea T."/>
            <person name="Sisk P."/>
            <person name="Sykes S."/>
            <person name="Wortman J."/>
            <person name="Nusbaum C."/>
            <person name="Birren B."/>
        </authorList>
    </citation>
    <scope>NUCLEOTIDE SEQUENCE [LARGE SCALE GENOMIC DNA]</scope>
    <source>
        <strain evidence="3">ATCC 38817</strain>
    </source>
</reference>
<feature type="region of interest" description="Disordered" evidence="1">
    <location>
        <begin position="164"/>
        <end position="183"/>
    </location>
</feature>
<evidence type="ECO:0000313" key="4">
    <source>
        <dbReference type="Proteomes" id="UP000030693"/>
    </source>
</evidence>
<dbReference type="GO" id="GO:0003690">
    <property type="term" value="F:double-stranded DNA binding"/>
    <property type="evidence" value="ECO:0007669"/>
    <property type="project" value="TreeGrafter"/>
</dbReference>